<dbReference type="GO" id="GO:0003700">
    <property type="term" value="F:DNA-binding transcription factor activity"/>
    <property type="evidence" value="ECO:0007669"/>
    <property type="project" value="InterPro"/>
</dbReference>
<dbReference type="InterPro" id="IPR036388">
    <property type="entry name" value="WH-like_DNA-bd_sf"/>
</dbReference>
<protein>
    <submittedName>
        <fullName evidence="2">MarR family transcriptional regulator</fullName>
    </submittedName>
</protein>
<dbReference type="OrthoDB" id="8256382at2"/>
<keyword evidence="3" id="KW-1185">Reference proteome</keyword>
<dbReference type="InterPro" id="IPR036390">
    <property type="entry name" value="WH_DNA-bd_sf"/>
</dbReference>
<dbReference type="SUPFAM" id="SSF46785">
    <property type="entry name" value="Winged helix' DNA-binding domain"/>
    <property type="match status" value="1"/>
</dbReference>
<dbReference type="PROSITE" id="PS50995">
    <property type="entry name" value="HTH_MARR_2"/>
    <property type="match status" value="1"/>
</dbReference>
<dbReference type="InterPro" id="IPR000835">
    <property type="entry name" value="HTH_MarR-typ"/>
</dbReference>
<dbReference type="PRINTS" id="PR00598">
    <property type="entry name" value="HTHMARR"/>
</dbReference>
<evidence type="ECO:0000259" key="1">
    <source>
        <dbReference type="PROSITE" id="PS50995"/>
    </source>
</evidence>
<dbReference type="PANTHER" id="PTHR33164:SF43">
    <property type="entry name" value="HTH-TYPE TRANSCRIPTIONAL REPRESSOR YETL"/>
    <property type="match status" value="1"/>
</dbReference>
<reference evidence="2 3" key="1">
    <citation type="submission" date="2019-12" db="EMBL/GenBank/DDBJ databases">
        <title>Genomic-based taxomic classification of the family Erythrobacteraceae.</title>
        <authorList>
            <person name="Xu L."/>
        </authorList>
    </citation>
    <scope>NUCLEOTIDE SEQUENCE [LARGE SCALE GENOMIC DNA]</scope>
    <source>
        <strain evidence="2 3">LMG 29518</strain>
    </source>
</reference>
<dbReference type="EMBL" id="WTYT01000003">
    <property type="protein sequence ID" value="MXO65848.1"/>
    <property type="molecule type" value="Genomic_DNA"/>
</dbReference>
<dbReference type="PANTHER" id="PTHR33164">
    <property type="entry name" value="TRANSCRIPTIONAL REGULATOR, MARR FAMILY"/>
    <property type="match status" value="1"/>
</dbReference>
<dbReference type="InterPro" id="IPR039422">
    <property type="entry name" value="MarR/SlyA-like"/>
</dbReference>
<accession>A0A6I4T596</accession>
<name>A0A6I4T596_9SPHN</name>
<dbReference type="GO" id="GO:0006950">
    <property type="term" value="P:response to stress"/>
    <property type="evidence" value="ECO:0007669"/>
    <property type="project" value="TreeGrafter"/>
</dbReference>
<proteinExistence type="predicted"/>
<dbReference type="Pfam" id="PF12802">
    <property type="entry name" value="MarR_2"/>
    <property type="match status" value="1"/>
</dbReference>
<dbReference type="SMART" id="SM00347">
    <property type="entry name" value="HTH_MARR"/>
    <property type="match status" value="1"/>
</dbReference>
<sequence length="210" mass="23182">MANFYSPRLGNLLRFIIDTGNNQIRMPANKVKNRSKNATLSLSKKTRLPMVKPHPTRFPEIENEGVDFGILLSLSGFSTRLAWILGRTLLDEAIAEPGVTPQRFSLLEVIGCNPGLTQKALADALGISGPAASVMIDFWTKKGYAERRTVNADRRSFGIFLTKEGETGLAELRDRVLAADAALTANLTADEIRQFRSLLAKLHYQSRLAP</sequence>
<comment type="caution">
    <text evidence="2">The sequence shown here is derived from an EMBL/GenBank/DDBJ whole genome shotgun (WGS) entry which is preliminary data.</text>
</comment>
<organism evidence="2 3">
    <name type="scientific">Altericroceibacterium endophyticum</name>
    <dbReference type="NCBI Taxonomy" id="1808508"/>
    <lineage>
        <taxon>Bacteria</taxon>
        <taxon>Pseudomonadati</taxon>
        <taxon>Pseudomonadota</taxon>
        <taxon>Alphaproteobacteria</taxon>
        <taxon>Sphingomonadales</taxon>
        <taxon>Erythrobacteraceae</taxon>
        <taxon>Altericroceibacterium</taxon>
    </lineage>
</organism>
<feature type="domain" description="HTH marR-type" evidence="1">
    <location>
        <begin position="67"/>
        <end position="204"/>
    </location>
</feature>
<dbReference type="Proteomes" id="UP000438476">
    <property type="component" value="Unassembled WGS sequence"/>
</dbReference>
<evidence type="ECO:0000313" key="3">
    <source>
        <dbReference type="Proteomes" id="UP000438476"/>
    </source>
</evidence>
<gene>
    <name evidence="2" type="ORF">GRI91_08780</name>
</gene>
<evidence type="ECO:0000313" key="2">
    <source>
        <dbReference type="EMBL" id="MXO65848.1"/>
    </source>
</evidence>
<dbReference type="RefSeq" id="WP_160736267.1">
    <property type="nucleotide sequence ID" value="NZ_WTYT01000003.1"/>
</dbReference>
<dbReference type="Gene3D" id="1.10.10.10">
    <property type="entry name" value="Winged helix-like DNA-binding domain superfamily/Winged helix DNA-binding domain"/>
    <property type="match status" value="1"/>
</dbReference>
<dbReference type="AlphaFoldDB" id="A0A6I4T596"/>